<dbReference type="VEuPathDB" id="VectorBase:LDEU002262"/>
<evidence type="ECO:0000256" key="3">
    <source>
        <dbReference type="ARBA" id="ARBA00023274"/>
    </source>
</evidence>
<dbReference type="Gene3D" id="1.10.287.1480">
    <property type="match status" value="1"/>
</dbReference>
<dbReference type="SUPFAM" id="SSF57716">
    <property type="entry name" value="Glucocorticoid receptor-like (DNA-binding domain)"/>
    <property type="match status" value="1"/>
</dbReference>
<evidence type="ECO:0000256" key="1">
    <source>
        <dbReference type="ARBA" id="ARBA00009083"/>
    </source>
</evidence>
<sequence>MDAMLNSSFRNIRRILLPLTNRVLSNACTQVSGCRGIQKLVVAGTSSPYETKLKRKRVVNDPNFPGFEINKKGLEWTNWLMLRDLRRRYQASEWNAQRVCLQAICRNRFVPNTLREEALRDIVEMPRNSNIQRITNRCSITSRARGRVRPWRISRLVFRHLADYNYLSGVMKSTWGP</sequence>
<dbReference type="GO" id="GO:0006412">
    <property type="term" value="P:translation"/>
    <property type="evidence" value="ECO:0007669"/>
    <property type="project" value="InterPro"/>
</dbReference>
<evidence type="ECO:0000313" key="5">
    <source>
        <dbReference type="Proteomes" id="UP000288716"/>
    </source>
</evidence>
<keyword evidence="5" id="KW-1185">Reference proteome</keyword>
<dbReference type="EMBL" id="NCKV01000774">
    <property type="protein sequence ID" value="RWS29778.1"/>
    <property type="molecule type" value="Genomic_DNA"/>
</dbReference>
<organism evidence="4 5">
    <name type="scientific">Leptotrombidium deliense</name>
    <dbReference type="NCBI Taxonomy" id="299467"/>
    <lineage>
        <taxon>Eukaryota</taxon>
        <taxon>Metazoa</taxon>
        <taxon>Ecdysozoa</taxon>
        <taxon>Arthropoda</taxon>
        <taxon>Chelicerata</taxon>
        <taxon>Arachnida</taxon>
        <taxon>Acari</taxon>
        <taxon>Acariformes</taxon>
        <taxon>Trombidiformes</taxon>
        <taxon>Prostigmata</taxon>
        <taxon>Anystina</taxon>
        <taxon>Parasitengona</taxon>
        <taxon>Trombiculoidea</taxon>
        <taxon>Trombiculidae</taxon>
        <taxon>Leptotrombidium</taxon>
    </lineage>
</organism>
<dbReference type="AlphaFoldDB" id="A0A443SQH6"/>
<accession>A0A443SQH6</accession>
<keyword evidence="3" id="KW-0687">Ribonucleoprotein</keyword>
<dbReference type="OrthoDB" id="413436at2759"/>
<gene>
    <name evidence="4" type="ORF">B4U80_06501</name>
</gene>
<dbReference type="InterPro" id="IPR001209">
    <property type="entry name" value="Ribosomal_uS14"/>
</dbReference>
<comment type="similarity">
    <text evidence="1">Belongs to the universal ribosomal protein uS14 family.</text>
</comment>
<proteinExistence type="inferred from homology"/>
<dbReference type="Proteomes" id="UP000288716">
    <property type="component" value="Unassembled WGS sequence"/>
</dbReference>
<evidence type="ECO:0000313" key="4">
    <source>
        <dbReference type="EMBL" id="RWS29778.1"/>
    </source>
</evidence>
<dbReference type="STRING" id="299467.A0A443SQH6"/>
<reference evidence="4 5" key="1">
    <citation type="journal article" date="2018" name="Gigascience">
        <title>Genomes of trombidid mites reveal novel predicted allergens and laterally-transferred genes associated with secondary metabolism.</title>
        <authorList>
            <person name="Dong X."/>
            <person name="Chaisiri K."/>
            <person name="Xia D."/>
            <person name="Armstrong S.D."/>
            <person name="Fang Y."/>
            <person name="Donnelly M.J."/>
            <person name="Kadowaki T."/>
            <person name="McGarry J.W."/>
            <person name="Darby A.C."/>
            <person name="Makepeace B.L."/>
        </authorList>
    </citation>
    <scope>NUCLEOTIDE SEQUENCE [LARGE SCALE GENOMIC DNA]</scope>
    <source>
        <strain evidence="4">UoL-UT</strain>
    </source>
</reference>
<protein>
    <submittedName>
        <fullName evidence="4">28S ribosomal protein S14-like protein</fullName>
    </submittedName>
</protein>
<dbReference type="PANTHER" id="PTHR19836:SF19">
    <property type="entry name" value="SMALL RIBOSOMAL SUBUNIT PROTEIN US14M"/>
    <property type="match status" value="1"/>
</dbReference>
<name>A0A443SQH6_9ACAR</name>
<dbReference type="Pfam" id="PF00253">
    <property type="entry name" value="Ribosomal_S14"/>
    <property type="match status" value="1"/>
</dbReference>
<dbReference type="PANTHER" id="PTHR19836">
    <property type="entry name" value="30S RIBOSOMAL PROTEIN S14"/>
    <property type="match status" value="1"/>
</dbReference>
<dbReference type="GO" id="GO:0003735">
    <property type="term" value="F:structural constituent of ribosome"/>
    <property type="evidence" value="ECO:0007669"/>
    <property type="project" value="InterPro"/>
</dbReference>
<evidence type="ECO:0000256" key="2">
    <source>
        <dbReference type="ARBA" id="ARBA00022980"/>
    </source>
</evidence>
<keyword evidence="2 4" id="KW-0689">Ribosomal protein</keyword>
<comment type="caution">
    <text evidence="4">The sequence shown here is derived from an EMBL/GenBank/DDBJ whole genome shotgun (WGS) entry which is preliminary data.</text>
</comment>
<dbReference type="GO" id="GO:0005763">
    <property type="term" value="C:mitochondrial small ribosomal subunit"/>
    <property type="evidence" value="ECO:0007669"/>
    <property type="project" value="TreeGrafter"/>
</dbReference>